<accession>A0ABW8JKU0</accession>
<evidence type="ECO:0000256" key="1">
    <source>
        <dbReference type="ARBA" id="ARBA00009717"/>
    </source>
</evidence>
<dbReference type="InterPro" id="IPR017767">
    <property type="entry name" value="PC-PLC"/>
</dbReference>
<dbReference type="CDD" id="cd16014">
    <property type="entry name" value="PLC"/>
    <property type="match status" value="1"/>
</dbReference>
<evidence type="ECO:0000313" key="6">
    <source>
        <dbReference type="Proteomes" id="UP001620461"/>
    </source>
</evidence>
<dbReference type="Pfam" id="PF05506">
    <property type="entry name" value="PLipase_C_C"/>
    <property type="match status" value="2"/>
</dbReference>
<name>A0ABW8JKU0_9GAMM</name>
<keyword evidence="3" id="KW-0378">Hydrolase</keyword>
<dbReference type="PANTHER" id="PTHR31956:SF1">
    <property type="entry name" value="NON-SPECIFIC PHOSPHOLIPASE C1"/>
    <property type="match status" value="1"/>
</dbReference>
<comment type="caution">
    <text evidence="5">The sequence shown here is derived from an EMBL/GenBank/DDBJ whole genome shotgun (WGS) entry which is preliminary data.</text>
</comment>
<dbReference type="Pfam" id="PF04185">
    <property type="entry name" value="Phosphoesterase"/>
    <property type="match status" value="1"/>
</dbReference>
<proteinExistence type="inferred from homology"/>
<dbReference type="EC" id="3.1.4.3" evidence="2"/>
<dbReference type="InterPro" id="IPR017850">
    <property type="entry name" value="Alkaline_phosphatase_core_sf"/>
</dbReference>
<evidence type="ECO:0000256" key="2">
    <source>
        <dbReference type="ARBA" id="ARBA00012018"/>
    </source>
</evidence>
<dbReference type="PROSITE" id="PS51318">
    <property type="entry name" value="TAT"/>
    <property type="match status" value="1"/>
</dbReference>
<protein>
    <recommendedName>
        <fullName evidence="2">phospholipase C</fullName>
        <ecNumber evidence="2">3.1.4.3</ecNumber>
    </recommendedName>
</protein>
<dbReference type="InterPro" id="IPR007312">
    <property type="entry name" value="Phosphoesterase"/>
</dbReference>
<evidence type="ECO:0000256" key="3">
    <source>
        <dbReference type="ARBA" id="ARBA00022801"/>
    </source>
</evidence>
<evidence type="ECO:0000259" key="4">
    <source>
        <dbReference type="Pfam" id="PF05506"/>
    </source>
</evidence>
<dbReference type="InterPro" id="IPR008475">
    <property type="entry name" value="PLipase_C_C"/>
</dbReference>
<dbReference type="Gene3D" id="3.40.720.10">
    <property type="entry name" value="Alkaline Phosphatase, subunit A"/>
    <property type="match status" value="1"/>
</dbReference>
<feature type="domain" description="Bacterial phospholipase C C-terminal" evidence="4">
    <location>
        <begin position="493"/>
        <end position="582"/>
    </location>
</feature>
<dbReference type="NCBIfam" id="TIGR03396">
    <property type="entry name" value="PC_PLC"/>
    <property type="match status" value="1"/>
</dbReference>
<evidence type="ECO:0000313" key="5">
    <source>
        <dbReference type="EMBL" id="MFK2901741.1"/>
    </source>
</evidence>
<dbReference type="RefSeq" id="WP_404548580.1">
    <property type="nucleotide sequence ID" value="NZ_JADIKJ010000017.1"/>
</dbReference>
<keyword evidence="6" id="KW-1185">Reference proteome</keyword>
<feature type="domain" description="Bacterial phospholipase C C-terminal" evidence="4">
    <location>
        <begin position="591"/>
        <end position="672"/>
    </location>
</feature>
<comment type="similarity">
    <text evidence="1">Belongs to the bacterial phospholipase C family.</text>
</comment>
<dbReference type="Proteomes" id="UP001620461">
    <property type="component" value="Unassembled WGS sequence"/>
</dbReference>
<dbReference type="InterPro" id="IPR006311">
    <property type="entry name" value="TAT_signal"/>
</dbReference>
<dbReference type="PANTHER" id="PTHR31956">
    <property type="entry name" value="NON-SPECIFIC PHOSPHOLIPASE C4-RELATED"/>
    <property type="match status" value="1"/>
</dbReference>
<organism evidence="5 6">
    <name type="scientific">Dyella jejuensis</name>
    <dbReference type="NCBI Taxonomy" id="1432009"/>
    <lineage>
        <taxon>Bacteria</taxon>
        <taxon>Pseudomonadati</taxon>
        <taxon>Pseudomonadota</taxon>
        <taxon>Gammaproteobacteria</taxon>
        <taxon>Lysobacterales</taxon>
        <taxon>Rhodanobacteraceae</taxon>
        <taxon>Dyella</taxon>
    </lineage>
</organism>
<gene>
    <name evidence="5" type="ORF">ISP15_15495</name>
</gene>
<sequence>MSEIDDIKRRRFLKLTAGAAGGLTAMSMLPPAIRQALATPAATESGTIADVKHVVIFMQENRSFDHYYGSRPGVRGFNDPVPHPLPSTALTGQSVWYQPYTGNAAGYMLPFHLDTTKTSATCVNASSMGFTTDTAINNGGKFNAWNTARSAGMGMGFYNRSDLPFYYALADSFTICDQYFCSTLTDTNPNRLFLFTGSNGLSAGDSPVLDDTESSSGWTWSTYAERLQSAGISWKVYQQTDNFDDNALAWFANFKNAKSSSALYKNGMATVSSIVTAFQDDVTNNTLPQVSWIVAPAAQSEHPNYQPPDGENLSAQLIAALASNPGVYASTVFFLNYDENGGFFDHVPPPCPPSGILGGKSTVSTAGELTTVNESGDTITSSPIGLGYRVPMIIISPWTFGGRVCSQVFDHTSVLQFLEQWTGVSETNISAWRRAVCGDLTSAFDFSGSNTSWPSLPSTANYVSQSSTECSDLPAPTVPSTQAMPSAEAGTYPACALPYALDAQGSINTSANQFDIDFINSGTVGAVFQVYALNRSSSTGPWTYTVGAGSSVSDYWNGSVFNSGIYALEAHGPNGFVRHWQGSAEAAAVMPETQIVYNPAGNSVQLKMTNAGSSTCTMTVSNGYDTEDVRIYSVPAGGSVSDTWELGSTANWYDLKATVAEVSNWSRRLCGHMENGLPSTTEPPH</sequence>
<reference evidence="5 6" key="1">
    <citation type="submission" date="2020-10" db="EMBL/GenBank/DDBJ databases">
        <title>Phylogeny of dyella-like bacteria.</title>
        <authorList>
            <person name="Fu J."/>
        </authorList>
    </citation>
    <scope>NUCLEOTIDE SEQUENCE [LARGE SCALE GENOMIC DNA]</scope>
    <source>
        <strain evidence="5 6">JP1</strain>
    </source>
</reference>
<dbReference type="EMBL" id="JADIKJ010000017">
    <property type="protein sequence ID" value="MFK2901741.1"/>
    <property type="molecule type" value="Genomic_DNA"/>
</dbReference>